<proteinExistence type="predicted"/>
<evidence type="ECO:0008006" key="4">
    <source>
        <dbReference type="Google" id="ProtNLM"/>
    </source>
</evidence>
<dbReference type="Proteomes" id="UP000272503">
    <property type="component" value="Unassembled WGS sequence"/>
</dbReference>
<evidence type="ECO:0000313" key="3">
    <source>
        <dbReference type="Proteomes" id="UP000272503"/>
    </source>
</evidence>
<comment type="caution">
    <text evidence="2">The sequence shown here is derived from an EMBL/GenBank/DDBJ whole genome shotgun (WGS) entry which is preliminary data.</text>
</comment>
<dbReference type="OrthoDB" id="5149122at2"/>
<evidence type="ECO:0000313" key="2">
    <source>
        <dbReference type="EMBL" id="RLP76949.1"/>
    </source>
</evidence>
<keyword evidence="1" id="KW-1133">Transmembrane helix</keyword>
<gene>
    <name evidence="2" type="ORF">D9V32_04800</name>
</gene>
<keyword evidence="1" id="KW-0812">Transmembrane</keyword>
<accession>A0A3L7A9D6</accession>
<sequence length="139" mass="15099">MPHRIAAPTDGAGPPLRRPRMNRIVALIVTGLTAGALYTAIPVSAPPANASIAQCNGRLACAWTDRQFSGAFGHWRHTTGPLLGFHNVISSVANNSDVKIGWWSQPNYRGRVFMQAAGSAGYFGWPDVRNDSFNSVRFY</sequence>
<keyword evidence="1" id="KW-0472">Membrane</keyword>
<dbReference type="AlphaFoldDB" id="A0A3L7A9D6"/>
<feature type="transmembrane region" description="Helical" evidence="1">
    <location>
        <begin position="24"/>
        <end position="45"/>
    </location>
</feature>
<name>A0A3L7A9D6_9MICO</name>
<organism evidence="2 3">
    <name type="scientific">Mycetocola tolaasinivorans</name>
    <dbReference type="NCBI Taxonomy" id="76635"/>
    <lineage>
        <taxon>Bacteria</taxon>
        <taxon>Bacillati</taxon>
        <taxon>Actinomycetota</taxon>
        <taxon>Actinomycetes</taxon>
        <taxon>Micrococcales</taxon>
        <taxon>Microbacteriaceae</taxon>
        <taxon>Mycetocola</taxon>
    </lineage>
</organism>
<reference evidence="2 3" key="1">
    <citation type="submission" date="2018-10" db="EMBL/GenBank/DDBJ databases">
        <authorList>
            <person name="Li J."/>
        </authorList>
    </citation>
    <scope>NUCLEOTIDE SEQUENCE [LARGE SCALE GENOMIC DNA]</scope>
    <source>
        <strain evidence="2 3">IF 016277</strain>
    </source>
</reference>
<dbReference type="Gene3D" id="2.60.20.10">
    <property type="entry name" value="Crystallins"/>
    <property type="match status" value="1"/>
</dbReference>
<keyword evidence="3" id="KW-1185">Reference proteome</keyword>
<protein>
    <recommendedName>
        <fullName evidence="4">Peptidase inhibitor family I36 protein</fullName>
    </recommendedName>
</protein>
<dbReference type="EMBL" id="RCUX01000003">
    <property type="protein sequence ID" value="RLP76949.1"/>
    <property type="molecule type" value="Genomic_DNA"/>
</dbReference>
<dbReference type="Pfam" id="PF03995">
    <property type="entry name" value="Inhibitor_I36"/>
    <property type="match status" value="1"/>
</dbReference>
<evidence type="ECO:0000256" key="1">
    <source>
        <dbReference type="SAM" id="Phobius"/>
    </source>
</evidence>